<dbReference type="AlphaFoldDB" id="A0AAD9J4L4"/>
<evidence type="ECO:0000313" key="2">
    <source>
        <dbReference type="EMBL" id="KAK2146038.1"/>
    </source>
</evidence>
<evidence type="ECO:0000313" key="3">
    <source>
        <dbReference type="Proteomes" id="UP001208570"/>
    </source>
</evidence>
<accession>A0AAD9J4L4</accession>
<dbReference type="InterPro" id="IPR002181">
    <property type="entry name" value="Fibrinogen_a/b/g_C_dom"/>
</dbReference>
<gene>
    <name evidence="2" type="ORF">LSH36_638g01004</name>
</gene>
<keyword evidence="3" id="KW-1185">Reference proteome</keyword>
<organism evidence="2 3">
    <name type="scientific">Paralvinella palmiformis</name>
    <dbReference type="NCBI Taxonomy" id="53620"/>
    <lineage>
        <taxon>Eukaryota</taxon>
        <taxon>Metazoa</taxon>
        <taxon>Spiralia</taxon>
        <taxon>Lophotrochozoa</taxon>
        <taxon>Annelida</taxon>
        <taxon>Polychaeta</taxon>
        <taxon>Sedentaria</taxon>
        <taxon>Canalipalpata</taxon>
        <taxon>Terebellida</taxon>
        <taxon>Terebelliformia</taxon>
        <taxon>Alvinellidae</taxon>
        <taxon>Paralvinella</taxon>
    </lineage>
</organism>
<proteinExistence type="predicted"/>
<dbReference type="PANTHER" id="PTHR19143">
    <property type="entry name" value="FIBRINOGEN/TENASCIN/ANGIOPOEITIN"/>
    <property type="match status" value="1"/>
</dbReference>
<dbReference type="Gene3D" id="3.90.215.10">
    <property type="entry name" value="Gamma Fibrinogen, chain A, domain 1"/>
    <property type="match status" value="1"/>
</dbReference>
<reference evidence="2" key="1">
    <citation type="journal article" date="2023" name="Mol. Biol. Evol.">
        <title>Third-Generation Sequencing Reveals the Adaptive Role of the Epigenome in Three Deep-Sea Polychaetes.</title>
        <authorList>
            <person name="Perez M."/>
            <person name="Aroh O."/>
            <person name="Sun Y."/>
            <person name="Lan Y."/>
            <person name="Juniper S.K."/>
            <person name="Young C.R."/>
            <person name="Angers B."/>
            <person name="Qian P.Y."/>
        </authorList>
    </citation>
    <scope>NUCLEOTIDE SEQUENCE</scope>
    <source>
        <strain evidence="2">P08H-3</strain>
    </source>
</reference>
<dbReference type="SMART" id="SM00186">
    <property type="entry name" value="FBG"/>
    <property type="match status" value="1"/>
</dbReference>
<dbReference type="EMBL" id="JAODUP010000638">
    <property type="protein sequence ID" value="KAK2146038.1"/>
    <property type="molecule type" value="Genomic_DNA"/>
</dbReference>
<protein>
    <recommendedName>
        <fullName evidence="1">Fibrinogen C-terminal domain-containing protein</fullName>
    </recommendedName>
</protein>
<dbReference type="Pfam" id="PF00147">
    <property type="entry name" value="Fibrinogen_C"/>
    <property type="match status" value="1"/>
</dbReference>
<dbReference type="NCBIfam" id="NF040941">
    <property type="entry name" value="GGGWT_bact"/>
    <property type="match status" value="1"/>
</dbReference>
<dbReference type="Proteomes" id="UP001208570">
    <property type="component" value="Unassembled WGS sequence"/>
</dbReference>
<dbReference type="PROSITE" id="PS51406">
    <property type="entry name" value="FIBRINOGEN_C_2"/>
    <property type="match status" value="1"/>
</dbReference>
<name>A0AAD9J4L4_9ANNE</name>
<evidence type="ECO:0000259" key="1">
    <source>
        <dbReference type="PROSITE" id="PS51406"/>
    </source>
</evidence>
<dbReference type="InterPro" id="IPR014716">
    <property type="entry name" value="Fibrinogen_a/b/g_C_1"/>
</dbReference>
<dbReference type="InterPro" id="IPR050373">
    <property type="entry name" value="Fibrinogen_C-term_domain"/>
</dbReference>
<dbReference type="InterPro" id="IPR036056">
    <property type="entry name" value="Fibrinogen-like_C"/>
</dbReference>
<dbReference type="GO" id="GO:0005615">
    <property type="term" value="C:extracellular space"/>
    <property type="evidence" value="ECO:0007669"/>
    <property type="project" value="TreeGrafter"/>
</dbReference>
<dbReference type="PANTHER" id="PTHR19143:SF327">
    <property type="entry name" value="FI21813P1-RELATED"/>
    <property type="match status" value="1"/>
</dbReference>
<dbReference type="SUPFAM" id="SSF56496">
    <property type="entry name" value="Fibrinogen C-terminal domain-like"/>
    <property type="match status" value="1"/>
</dbReference>
<sequence>MPNGTTIRTDALDRTSPVACTQRDKSQTCTTGCYIGLTRIAFVIDIKSVDFGIGNCYLSVRSDYLSIIPDEERYLTDESPQTCASFNISSEVNTPRYTQFRVQLDDDQFIEQVTVTLIGTNLGCGHGLYVSPLSATETSTWTGLWMTCQLENRSSYEDKQMCFYECPCLASCKEIQIMKYPKVIMDSPWTLCHMCITYPTVINQCSDVTSSGIYKVNIKDTSVCMYRDIYCDMETDGGGWTVLMVRKDGSVDFNKDWQEYKLGFGSLDGEFWAGNELIHKLTSDGRTYTLRVDLINYANDARYAKYGSFSVGPESDNYTLLLNVFDTSSTLHNKFIYHSNCMFSTPSIDNDQNKNDHMSLTYQAPWWFCEINDIILTGSYGRSTDISPATGIKWYGPWDRLTYAKHAVMMIRPN</sequence>
<feature type="domain" description="Fibrinogen C-terminal" evidence="1">
    <location>
        <begin position="196"/>
        <end position="414"/>
    </location>
</feature>
<comment type="caution">
    <text evidence="2">The sequence shown here is derived from an EMBL/GenBank/DDBJ whole genome shotgun (WGS) entry which is preliminary data.</text>
</comment>